<dbReference type="InterPro" id="IPR036890">
    <property type="entry name" value="HATPase_C_sf"/>
</dbReference>
<dbReference type="InterPro" id="IPR004358">
    <property type="entry name" value="Sig_transdc_His_kin-like_C"/>
</dbReference>
<keyword evidence="10" id="KW-1185">Reference proteome</keyword>
<feature type="transmembrane region" description="Helical" evidence="7">
    <location>
        <begin position="6"/>
        <end position="23"/>
    </location>
</feature>
<dbReference type="Gene3D" id="3.30.565.10">
    <property type="entry name" value="Histidine kinase-like ATPase, C-terminal domain"/>
    <property type="match status" value="1"/>
</dbReference>
<dbReference type="SMART" id="SM00387">
    <property type="entry name" value="HATPase_c"/>
    <property type="match status" value="1"/>
</dbReference>
<keyword evidence="4" id="KW-0808">Transferase</keyword>
<dbReference type="CDD" id="cd00082">
    <property type="entry name" value="HisKA"/>
    <property type="match status" value="1"/>
</dbReference>
<name>A0ABT0C7K2_THEVL</name>
<dbReference type="Pfam" id="PF02518">
    <property type="entry name" value="HATPase_c"/>
    <property type="match status" value="1"/>
</dbReference>
<dbReference type="PANTHER" id="PTHR45453">
    <property type="entry name" value="PHOSPHATE REGULON SENSOR PROTEIN PHOR"/>
    <property type="match status" value="1"/>
</dbReference>
<evidence type="ECO:0000256" key="2">
    <source>
        <dbReference type="ARBA" id="ARBA00012438"/>
    </source>
</evidence>
<evidence type="ECO:0000256" key="1">
    <source>
        <dbReference type="ARBA" id="ARBA00000085"/>
    </source>
</evidence>
<dbReference type="SUPFAM" id="SSF55874">
    <property type="entry name" value="ATPase domain of HSP90 chaperone/DNA topoisomerase II/histidine kinase"/>
    <property type="match status" value="1"/>
</dbReference>
<evidence type="ECO:0000256" key="4">
    <source>
        <dbReference type="ARBA" id="ARBA00022679"/>
    </source>
</evidence>
<dbReference type="InterPro" id="IPR003661">
    <property type="entry name" value="HisK_dim/P_dom"/>
</dbReference>
<dbReference type="Gene3D" id="1.10.287.130">
    <property type="match status" value="1"/>
</dbReference>
<proteinExistence type="predicted"/>
<dbReference type="PROSITE" id="PS50109">
    <property type="entry name" value="HIS_KIN"/>
    <property type="match status" value="1"/>
</dbReference>
<dbReference type="CDD" id="cd00130">
    <property type="entry name" value="PAS"/>
    <property type="match status" value="1"/>
</dbReference>
<keyword evidence="6" id="KW-0902">Two-component regulatory system</keyword>
<evidence type="ECO:0000256" key="3">
    <source>
        <dbReference type="ARBA" id="ARBA00022553"/>
    </source>
</evidence>
<evidence type="ECO:0000256" key="5">
    <source>
        <dbReference type="ARBA" id="ARBA00022777"/>
    </source>
</evidence>
<organism evidence="9 10">
    <name type="scientific">Thermostichus vulcanus str. 'Rupite'</name>
    <dbReference type="NCBI Taxonomy" id="2813851"/>
    <lineage>
        <taxon>Bacteria</taxon>
        <taxon>Bacillati</taxon>
        <taxon>Cyanobacteriota</taxon>
        <taxon>Cyanophyceae</taxon>
        <taxon>Thermostichales</taxon>
        <taxon>Thermostichaceae</taxon>
        <taxon>Thermostichus</taxon>
    </lineage>
</organism>
<evidence type="ECO:0000259" key="8">
    <source>
        <dbReference type="PROSITE" id="PS50109"/>
    </source>
</evidence>
<keyword evidence="3" id="KW-0597">Phosphoprotein</keyword>
<gene>
    <name evidence="9" type="ORF">JX360_02440</name>
</gene>
<dbReference type="Pfam" id="PF00512">
    <property type="entry name" value="HisKA"/>
    <property type="match status" value="1"/>
</dbReference>
<dbReference type="InterPro" id="IPR003594">
    <property type="entry name" value="HATPase_dom"/>
</dbReference>
<dbReference type="InterPro" id="IPR050351">
    <property type="entry name" value="BphY/WalK/GraS-like"/>
</dbReference>
<dbReference type="RefSeq" id="WP_244349024.1">
    <property type="nucleotide sequence ID" value="NZ_JAFIRA010000003.1"/>
</dbReference>
<dbReference type="PANTHER" id="PTHR45453:SF1">
    <property type="entry name" value="PHOSPHATE REGULON SENSOR PROTEIN PHOR"/>
    <property type="match status" value="1"/>
</dbReference>
<keyword evidence="7" id="KW-1133">Transmembrane helix</keyword>
<keyword evidence="5 9" id="KW-0418">Kinase</keyword>
<comment type="catalytic activity">
    <reaction evidence="1">
        <text>ATP + protein L-histidine = ADP + protein N-phospho-L-histidine.</text>
        <dbReference type="EC" id="2.7.13.3"/>
    </reaction>
</comment>
<feature type="domain" description="Histidine kinase" evidence="8">
    <location>
        <begin position="199"/>
        <end position="415"/>
    </location>
</feature>
<dbReference type="EC" id="2.7.13.3" evidence="2"/>
<dbReference type="CDD" id="cd00075">
    <property type="entry name" value="HATPase"/>
    <property type="match status" value="1"/>
</dbReference>
<sequence>MGLAAGILIGLGVGLVCALLLLWQSHRRFKRELQRLVSLVNSPLAPHSPEEMLSLLSRQLRQQQLDWVSQNQQLQDWQYLSQRLPWGYLRVDENNVVLDCNPVAQRLLRINQWQPGIKLLLEWVRSYELDQLIEATRQQQADSPTQSREWIFYPSGGDGKPIPLRAWGLPLPRSHVAIFLEDRLEAKMLTQQRDRWASDVAHELKTPLTSIRLLAETLQSRVDSAQAVWVDRLLNETLRLIRLVEDLLELSALNLGAGSQLQLHSVDLAVLVREAWQSLEPLAKPRQQELHLTGTKQACLWGDEQRLYRLILNLLDNAIKYGKPGSPVHVVLAEAGSEVGLEVYDHGPGLAADQFESVFQPFYRTDTARARSKGGTGLGLAIVRQIVEAHGGTIQLSNHFQTGGLWIRVKLPQKRLDPL</sequence>
<dbReference type="GO" id="GO:0016301">
    <property type="term" value="F:kinase activity"/>
    <property type="evidence" value="ECO:0007669"/>
    <property type="project" value="UniProtKB-KW"/>
</dbReference>
<reference evidence="9" key="1">
    <citation type="submission" date="2021-02" db="EMBL/GenBank/DDBJ databases">
        <title>The CRISPR/cas machinery reduction and long-range gene transfer in the hot spring cyanobacterium Synechococcus.</title>
        <authorList>
            <person name="Dvorak P."/>
            <person name="Jahodarova E."/>
            <person name="Hasler P."/>
            <person name="Poulickova A."/>
        </authorList>
    </citation>
    <scope>NUCLEOTIDE SEQUENCE</scope>
    <source>
        <strain evidence="9">Rupite</strain>
    </source>
</reference>
<dbReference type="PRINTS" id="PR00344">
    <property type="entry name" value="BCTRLSENSOR"/>
</dbReference>
<accession>A0ABT0C7K2</accession>
<evidence type="ECO:0000313" key="10">
    <source>
        <dbReference type="Proteomes" id="UP000830835"/>
    </source>
</evidence>
<keyword evidence="7" id="KW-0812">Transmembrane</keyword>
<dbReference type="Proteomes" id="UP000830835">
    <property type="component" value="Unassembled WGS sequence"/>
</dbReference>
<dbReference type="InterPro" id="IPR036097">
    <property type="entry name" value="HisK_dim/P_sf"/>
</dbReference>
<dbReference type="EMBL" id="JAFIRA010000003">
    <property type="protein sequence ID" value="MCJ2541772.1"/>
    <property type="molecule type" value="Genomic_DNA"/>
</dbReference>
<dbReference type="InterPro" id="IPR005467">
    <property type="entry name" value="His_kinase_dom"/>
</dbReference>
<dbReference type="SUPFAM" id="SSF47384">
    <property type="entry name" value="Homodimeric domain of signal transducing histidine kinase"/>
    <property type="match status" value="1"/>
</dbReference>
<dbReference type="SMART" id="SM00388">
    <property type="entry name" value="HisKA"/>
    <property type="match status" value="1"/>
</dbReference>
<evidence type="ECO:0000313" key="9">
    <source>
        <dbReference type="EMBL" id="MCJ2541772.1"/>
    </source>
</evidence>
<comment type="caution">
    <text evidence="9">The sequence shown here is derived from an EMBL/GenBank/DDBJ whole genome shotgun (WGS) entry which is preliminary data.</text>
</comment>
<protein>
    <recommendedName>
        <fullName evidence="2">histidine kinase</fullName>
        <ecNumber evidence="2">2.7.13.3</ecNumber>
    </recommendedName>
</protein>
<evidence type="ECO:0000256" key="6">
    <source>
        <dbReference type="ARBA" id="ARBA00023012"/>
    </source>
</evidence>
<dbReference type="InterPro" id="IPR000014">
    <property type="entry name" value="PAS"/>
</dbReference>
<keyword evidence="7" id="KW-0472">Membrane</keyword>
<evidence type="ECO:0000256" key="7">
    <source>
        <dbReference type="SAM" id="Phobius"/>
    </source>
</evidence>